<dbReference type="Gene3D" id="2.60.120.290">
    <property type="entry name" value="Spermadhesin, CUB domain"/>
    <property type="match status" value="2"/>
</dbReference>
<evidence type="ECO:0000256" key="9">
    <source>
        <dbReference type="ARBA" id="ARBA00023176"/>
    </source>
</evidence>
<feature type="region of interest" description="Disordered" evidence="12">
    <location>
        <begin position="628"/>
        <end position="690"/>
    </location>
</feature>
<feature type="domain" description="CUB" evidence="15">
    <location>
        <begin position="226"/>
        <end position="333"/>
    </location>
</feature>
<dbReference type="Pfam" id="PF00431">
    <property type="entry name" value="CUB"/>
    <property type="match status" value="2"/>
</dbReference>
<feature type="chain" id="PRO_5046255500" evidence="14">
    <location>
        <begin position="23"/>
        <end position="690"/>
    </location>
</feature>
<dbReference type="SMART" id="SM00192">
    <property type="entry name" value="LDLa"/>
    <property type="match status" value="5"/>
</dbReference>
<feature type="disulfide bond" evidence="11">
    <location>
        <begin position="395"/>
        <end position="410"/>
    </location>
</feature>
<comment type="similarity">
    <text evidence="2">Belongs to the LDLR family.</text>
</comment>
<feature type="compositionally biased region" description="Polar residues" evidence="12">
    <location>
        <begin position="679"/>
        <end position="690"/>
    </location>
</feature>
<feature type="compositionally biased region" description="Basic residues" evidence="12">
    <location>
        <begin position="543"/>
        <end position="556"/>
    </location>
</feature>
<evidence type="ECO:0000256" key="4">
    <source>
        <dbReference type="ARBA" id="ARBA00022692"/>
    </source>
</evidence>
<protein>
    <submittedName>
        <fullName evidence="17">Low-density lipoprotein receptor-related protein 12-like</fullName>
    </submittedName>
</protein>
<feature type="region of interest" description="Disordered" evidence="12">
    <location>
        <begin position="541"/>
        <end position="594"/>
    </location>
</feature>
<organism evidence="16 17">
    <name type="scientific">Saccoglossus kowalevskii</name>
    <name type="common">Acorn worm</name>
    <dbReference type="NCBI Taxonomy" id="10224"/>
    <lineage>
        <taxon>Eukaryota</taxon>
        <taxon>Metazoa</taxon>
        <taxon>Hemichordata</taxon>
        <taxon>Enteropneusta</taxon>
        <taxon>Harrimaniidae</taxon>
        <taxon>Saccoglossus</taxon>
    </lineage>
</organism>
<dbReference type="GeneID" id="102809343"/>
<comment type="caution">
    <text evidence="11">Lacks conserved residue(s) required for the propagation of feature annotation.</text>
</comment>
<dbReference type="PRINTS" id="PR00261">
    <property type="entry name" value="LDLRECEPTOR"/>
</dbReference>
<evidence type="ECO:0000313" key="17">
    <source>
        <dbReference type="RefSeq" id="XP_006820405.1"/>
    </source>
</evidence>
<dbReference type="InterPro" id="IPR050685">
    <property type="entry name" value="LDLR"/>
</dbReference>
<keyword evidence="8 11" id="KW-1015">Disulfide bond</keyword>
<keyword evidence="4 13" id="KW-0812">Transmembrane</keyword>
<dbReference type="InterPro" id="IPR000859">
    <property type="entry name" value="CUB_dom"/>
</dbReference>
<dbReference type="PANTHER" id="PTHR24270">
    <property type="entry name" value="LOW-DENSITY LIPOPROTEIN RECEPTOR-RELATED"/>
    <property type="match status" value="1"/>
</dbReference>
<dbReference type="SUPFAM" id="SSF49854">
    <property type="entry name" value="Spermadhesin, CUB domain"/>
    <property type="match status" value="2"/>
</dbReference>
<dbReference type="PROSITE" id="PS01180">
    <property type="entry name" value="CUB"/>
    <property type="match status" value="2"/>
</dbReference>
<dbReference type="CDD" id="cd00112">
    <property type="entry name" value="LDLa"/>
    <property type="match status" value="5"/>
</dbReference>
<dbReference type="InterPro" id="IPR023415">
    <property type="entry name" value="LDLR_class-A_CS"/>
</dbReference>
<feature type="disulfide bond" evidence="11">
    <location>
        <begin position="357"/>
        <end position="372"/>
    </location>
</feature>
<dbReference type="SUPFAM" id="SSF57424">
    <property type="entry name" value="LDL receptor-like module"/>
    <property type="match status" value="4"/>
</dbReference>
<feature type="disulfide bond" evidence="11">
    <location>
        <begin position="207"/>
        <end position="222"/>
    </location>
</feature>
<evidence type="ECO:0000256" key="3">
    <source>
        <dbReference type="ARBA" id="ARBA00022583"/>
    </source>
</evidence>
<dbReference type="InterPro" id="IPR002172">
    <property type="entry name" value="LDrepeatLR_classA_rpt"/>
</dbReference>
<gene>
    <name evidence="17" type="primary">LOC102809343</name>
</gene>
<feature type="compositionally biased region" description="Low complexity" evidence="12">
    <location>
        <begin position="633"/>
        <end position="645"/>
    </location>
</feature>
<keyword evidence="9" id="KW-0168">Coated pit</keyword>
<sequence length="690" mass="76329">MYREKWNLSVSVIVILLLPVAASNTDNEDCPNYGQRSSRQGNIASINYPQLYPPDKDCSWFISSEHDHIIISFLAFDLEDGTLCENDYLEYGPALGGSVKLCGSQLPNPIISTRDHVWLKFHTNTKIQRSGFLLTYVASSNSTPCRNGEFQCSNQLCILNEWRCNGKSECGDGSDEDPQLCKPASSCAIHSFACSTTDTCLPEFRQCDGINDCPDGSDEQYCPEYCKHSLDGEVGYFTSPNYPHPYANNMSCSWTILSTVNTIQLRFVEFQLQENDFLIAYDGDDIYQEELTHLYGGDKVPHVIESTHSRMLVVFKSDAKLVSKGFNATYQHKGICLDTQVLCGDESNCYDPEIARCNDYFDCTDGEDELGCRDCKSDEFACWNGKNCFSQDDHCSGKPRCADGSDEYNCNALICNSDRGLFLCGNKQCIFESWQCDGTDDCGDGSDENYCPGILSTRVITAAVIGSLVCGLLLVIALGCTCKLYALRLSEQHPYGRSSPMRRLEQEFMRREAPPTYAETVASSTEPGDHATSAFMQQIHALSRARRSRRPRRPRSRALVISVADENPVENCDQESSATHRDEEGDVDTDTETNHDAQHLRNLDPQIADAVSNVQQLQNIISGAEFGEEDANDNAASCDDASAADIDNDDGAPDDNVSINASSSGDDDNNQLPIESDSTRLLSNQTDSTC</sequence>
<comment type="subcellular location">
    <subcellularLocation>
        <location evidence="10">Membrane</location>
        <location evidence="10">Coated pit</location>
    </subcellularLocation>
    <subcellularLocation>
        <location evidence="1">Membrane</location>
        <topology evidence="1">Single-pass membrane protein</topology>
    </subcellularLocation>
</comment>
<evidence type="ECO:0000256" key="5">
    <source>
        <dbReference type="ARBA" id="ARBA00022737"/>
    </source>
</evidence>
<dbReference type="PROSITE" id="PS01209">
    <property type="entry name" value="LDLRA_1"/>
    <property type="match status" value="3"/>
</dbReference>
<evidence type="ECO:0000256" key="14">
    <source>
        <dbReference type="SAM" id="SignalP"/>
    </source>
</evidence>
<evidence type="ECO:0000313" key="16">
    <source>
        <dbReference type="Proteomes" id="UP000694865"/>
    </source>
</evidence>
<evidence type="ECO:0000256" key="10">
    <source>
        <dbReference type="ARBA" id="ARBA00037878"/>
    </source>
</evidence>
<dbReference type="InterPro" id="IPR036055">
    <property type="entry name" value="LDL_receptor-like_sf"/>
</dbReference>
<evidence type="ECO:0000259" key="15">
    <source>
        <dbReference type="PROSITE" id="PS01180"/>
    </source>
</evidence>
<name>A0ABM0MK64_SACKO</name>
<dbReference type="CDD" id="cd00041">
    <property type="entry name" value="CUB"/>
    <property type="match status" value="2"/>
</dbReference>
<keyword evidence="5" id="KW-0677">Repeat</keyword>
<feature type="disulfide bond" evidence="11">
    <location>
        <begin position="424"/>
        <end position="442"/>
    </location>
</feature>
<accession>A0ABM0MK64</accession>
<dbReference type="Gene3D" id="4.10.400.10">
    <property type="entry name" value="Low-density Lipoprotein Receptor"/>
    <property type="match status" value="5"/>
</dbReference>
<feature type="signal peptide" evidence="14">
    <location>
        <begin position="1"/>
        <end position="22"/>
    </location>
</feature>
<evidence type="ECO:0000256" key="1">
    <source>
        <dbReference type="ARBA" id="ARBA00004167"/>
    </source>
</evidence>
<dbReference type="SMART" id="SM00042">
    <property type="entry name" value="CUB"/>
    <property type="match status" value="2"/>
</dbReference>
<feature type="domain" description="CUB" evidence="15">
    <location>
        <begin position="30"/>
        <end position="139"/>
    </location>
</feature>
<evidence type="ECO:0000256" key="7">
    <source>
        <dbReference type="ARBA" id="ARBA00023136"/>
    </source>
</evidence>
<dbReference type="Pfam" id="PF00057">
    <property type="entry name" value="Ldl_recept_a"/>
    <property type="match status" value="4"/>
</dbReference>
<feature type="disulfide bond" evidence="11">
    <location>
        <begin position="152"/>
        <end position="170"/>
    </location>
</feature>
<evidence type="ECO:0000256" key="13">
    <source>
        <dbReference type="SAM" id="Phobius"/>
    </source>
</evidence>
<dbReference type="Proteomes" id="UP000694865">
    <property type="component" value="Unplaced"/>
</dbReference>
<dbReference type="InterPro" id="IPR035914">
    <property type="entry name" value="Sperma_CUB_dom_sf"/>
</dbReference>
<evidence type="ECO:0000256" key="2">
    <source>
        <dbReference type="ARBA" id="ARBA00009939"/>
    </source>
</evidence>
<evidence type="ECO:0000256" key="12">
    <source>
        <dbReference type="SAM" id="MobiDB-lite"/>
    </source>
</evidence>
<proteinExistence type="inferred from homology"/>
<evidence type="ECO:0000256" key="6">
    <source>
        <dbReference type="ARBA" id="ARBA00022989"/>
    </source>
</evidence>
<evidence type="ECO:0000256" key="8">
    <source>
        <dbReference type="ARBA" id="ARBA00023157"/>
    </source>
</evidence>
<keyword evidence="16" id="KW-1185">Reference proteome</keyword>
<dbReference type="RefSeq" id="XP_006820405.1">
    <property type="nucleotide sequence ID" value="XM_006820342.1"/>
</dbReference>
<keyword evidence="7 13" id="KW-0472">Membrane</keyword>
<keyword evidence="6 13" id="KW-1133">Transmembrane helix</keyword>
<keyword evidence="3" id="KW-0254">Endocytosis</keyword>
<keyword evidence="14" id="KW-0732">Signal</keyword>
<feature type="disulfide bond" evidence="11">
    <location>
        <begin position="145"/>
        <end position="157"/>
    </location>
</feature>
<evidence type="ECO:0000256" key="11">
    <source>
        <dbReference type="PROSITE-ProRule" id="PRU00124"/>
    </source>
</evidence>
<reference evidence="17" key="1">
    <citation type="submission" date="2025-08" db="UniProtKB">
        <authorList>
            <consortium name="RefSeq"/>
        </authorList>
    </citation>
    <scope>IDENTIFICATION</scope>
    <source>
        <tissue evidence="17">Testes</tissue>
    </source>
</reference>
<dbReference type="PROSITE" id="PS50068">
    <property type="entry name" value="LDLRA_2"/>
    <property type="match status" value="5"/>
</dbReference>
<feature type="disulfide bond" evidence="11">
    <location>
        <begin position="436"/>
        <end position="451"/>
    </location>
</feature>
<feature type="transmembrane region" description="Helical" evidence="13">
    <location>
        <begin position="459"/>
        <end position="480"/>
    </location>
</feature>